<dbReference type="EMBL" id="JAGQHS010000347">
    <property type="protein sequence ID" value="MCA9759438.1"/>
    <property type="molecule type" value="Genomic_DNA"/>
</dbReference>
<gene>
    <name evidence="1" type="ORF">KDA27_26830</name>
</gene>
<reference evidence="1" key="1">
    <citation type="submission" date="2020-04" db="EMBL/GenBank/DDBJ databases">
        <authorList>
            <person name="Zhang T."/>
        </authorList>
    </citation>
    <scope>NUCLEOTIDE SEQUENCE</scope>
    <source>
        <strain evidence="1">HKST-UBA02</strain>
    </source>
</reference>
<organism evidence="1 2">
    <name type="scientific">Eiseniibacteriota bacterium</name>
    <dbReference type="NCBI Taxonomy" id="2212470"/>
    <lineage>
        <taxon>Bacteria</taxon>
        <taxon>Candidatus Eiseniibacteriota</taxon>
    </lineage>
</organism>
<feature type="non-terminal residue" evidence="1">
    <location>
        <position position="1065"/>
    </location>
</feature>
<evidence type="ECO:0000313" key="1">
    <source>
        <dbReference type="EMBL" id="MCA9759438.1"/>
    </source>
</evidence>
<proteinExistence type="predicted"/>
<accession>A0A956NKG0</accession>
<dbReference type="AlphaFoldDB" id="A0A956NKG0"/>
<name>A0A956NKG0_UNCEI</name>
<evidence type="ECO:0000313" key="2">
    <source>
        <dbReference type="Proteomes" id="UP000739538"/>
    </source>
</evidence>
<protein>
    <submittedName>
        <fullName evidence="1">Uncharacterized protein</fullName>
    </submittedName>
</protein>
<dbReference type="Proteomes" id="UP000739538">
    <property type="component" value="Unassembled WGS sequence"/>
</dbReference>
<reference evidence="1" key="2">
    <citation type="journal article" date="2021" name="Microbiome">
        <title>Successional dynamics and alternative stable states in a saline activated sludge microbial community over 9 years.</title>
        <authorList>
            <person name="Wang Y."/>
            <person name="Ye J."/>
            <person name="Ju F."/>
            <person name="Liu L."/>
            <person name="Boyd J.A."/>
            <person name="Deng Y."/>
            <person name="Parks D.H."/>
            <person name="Jiang X."/>
            <person name="Yin X."/>
            <person name="Woodcroft B.J."/>
            <person name="Tyson G.W."/>
            <person name="Hugenholtz P."/>
            <person name="Polz M.F."/>
            <person name="Zhang T."/>
        </authorList>
    </citation>
    <scope>NUCLEOTIDE SEQUENCE</scope>
    <source>
        <strain evidence="1">HKST-UBA02</strain>
    </source>
</reference>
<comment type="caution">
    <text evidence="1">The sequence shown here is derived from an EMBL/GenBank/DDBJ whole genome shotgun (WGS) entry which is preliminary data.</text>
</comment>
<sequence>MPRPATSSSRPPFPASRFASLRAVSPRLTVALVAGAVLTPLGGDVLGRTALESVSAPVLDASSDPRAVGGFVNSSTTLGRAPGDTLGFGYVDGDGFAVLGEMWTFDHGSADPLEGFTGVDVTEQGDVWGRHLTAAEWNADPLNDVAAPVLRGSGSAYIGAFASEARALCWSGGIGYGNDWCQELYSPVMTRGATSDVDFSWVHFNDTEPNFDYVTCYFERVSDGEQFEIVRYTGEIGLAGTHPVDPPVGATESFTLTADDFLGATEFRLVFEVTSDGSWSDEDDLFSTAYGPMALDDVVVTEVGGGVLGQYAFESDLDGWTAVACPGVGTLLGVADISNYVIEDACDCGLSGNVLEMHDDMGEHPYGQQAFAVTPPVDVVSDVLPLLTSAGNLSIFADWDQYSLMPRANGVFYRPGWMYYPWVCDLTGESGWSPRVGQDNYFFIGEDPVCVGNRASGTTADVPVPQNAEQLRFVFEVYSSCDAFGIPPGQCTEITNETPLIDNIQIRFTVVPNAPAFNVDNGGNFQDGFAQGTLINDPHMPGRADVSRNANFGNTPPYVLLDSLNISGPIVVSEETRWESRLWFRVARVGPGADSRYTTWRDRVADGKAIDPALAGDGNPIEFTFGYMDSCQQGTNAFRNKFCSYFREEDDDFDPAFPELSDENEIIGDDVLFPGTKVEYFISANFINEPSQSYLLPDTTGGYFEEFEILPSWRDDEGVWKYPCFLQIDAYNRVADELLEDALSMAGIECDRFDYRDACGCWVPPINRTLDPSYTNGMTLPQLLGYRGVLVHAGTRGEFFPEDYELFSDYLTGGICGTDRRGLIVDGPWSSYWSHSGAAALFNHRLGADWVSDDYSLFAGDENYCVQLEAPAGGGEAYGTSHSGGAYSYGSFGSGCPDPHEFGVLAPVGTGVGNRVYVNETNGTETEFAQIVNEGVSPHNYRTVADGTAWEFLSGQGTSGECQIDYASRVAAISNELRAAVEWIYGVENVPSLCVDPCEEGELTGIEPGGLLPAVATRLEAGMPNPFRPRTTLRYTLSAKGPVDLAIFDVSGRRIRTLATGELSA</sequence>